<organism evidence="2 3">
    <name type="scientific">Candidatus Doudnabacteria bacterium RIFCSPHIGHO2_12_FULL_48_16</name>
    <dbReference type="NCBI Taxonomy" id="1817838"/>
    <lineage>
        <taxon>Bacteria</taxon>
        <taxon>Candidatus Doudnaibacteriota</taxon>
    </lineage>
</organism>
<comment type="caution">
    <text evidence="2">The sequence shown here is derived from an EMBL/GenBank/DDBJ whole genome shotgun (WGS) entry which is preliminary data.</text>
</comment>
<dbReference type="SUPFAM" id="SSF141571">
    <property type="entry name" value="Pentapeptide repeat-like"/>
    <property type="match status" value="1"/>
</dbReference>
<feature type="region of interest" description="Disordered" evidence="1">
    <location>
        <begin position="13"/>
        <end position="34"/>
    </location>
</feature>
<evidence type="ECO:0000256" key="1">
    <source>
        <dbReference type="SAM" id="MobiDB-lite"/>
    </source>
</evidence>
<protein>
    <submittedName>
        <fullName evidence="2">Uncharacterized protein</fullName>
    </submittedName>
</protein>
<proteinExistence type="predicted"/>
<evidence type="ECO:0000313" key="3">
    <source>
        <dbReference type="Proteomes" id="UP000177682"/>
    </source>
</evidence>
<dbReference type="Proteomes" id="UP000177682">
    <property type="component" value="Unassembled WGS sequence"/>
</dbReference>
<dbReference type="Gene3D" id="2.160.20.80">
    <property type="entry name" value="E3 ubiquitin-protein ligase SopA"/>
    <property type="match status" value="1"/>
</dbReference>
<gene>
    <name evidence="2" type="ORF">A3E29_01875</name>
</gene>
<dbReference type="AlphaFoldDB" id="A0A1F5PL56"/>
<name>A0A1F5PL56_9BACT</name>
<evidence type="ECO:0000313" key="2">
    <source>
        <dbReference type="EMBL" id="OGE90524.1"/>
    </source>
</evidence>
<dbReference type="InterPro" id="IPR053336">
    <property type="entry name" value="Rhoptry_Surface_Assoc"/>
</dbReference>
<reference evidence="2 3" key="1">
    <citation type="journal article" date="2016" name="Nat. Commun.">
        <title>Thousands of microbial genomes shed light on interconnected biogeochemical processes in an aquifer system.</title>
        <authorList>
            <person name="Anantharaman K."/>
            <person name="Brown C.T."/>
            <person name="Hug L.A."/>
            <person name="Sharon I."/>
            <person name="Castelle C.J."/>
            <person name="Probst A.J."/>
            <person name="Thomas B.C."/>
            <person name="Singh A."/>
            <person name="Wilkins M.J."/>
            <person name="Karaoz U."/>
            <person name="Brodie E.L."/>
            <person name="Williams K.H."/>
            <person name="Hubbard S.S."/>
            <person name="Banfield J.F."/>
        </authorList>
    </citation>
    <scope>NUCLEOTIDE SEQUENCE [LARGE SCALE GENOMIC DNA]</scope>
</reference>
<dbReference type="EMBL" id="MFEY01000005">
    <property type="protein sequence ID" value="OGE90524.1"/>
    <property type="molecule type" value="Genomic_DNA"/>
</dbReference>
<accession>A0A1F5PL56</accession>
<dbReference type="PANTHER" id="PTHR37320:SF1">
    <property type="entry name" value="RHOPTRY SURFACE PROTEIN CERLI2"/>
    <property type="match status" value="1"/>
</dbReference>
<sequence length="379" mass="39523">MSEFLQKIFGNQEVDDQPFPEVPPHTHDGQNSPLLAPSSIDSVQIKTGAIGTLALADDSVSSAKIIDQAILTEHLDALAVTEQKLANAAVATAKIKNGAVNASKLIQTEAVVTLSAQIDDAVIISAHIGTGVIQNAHLGNAIVTNAKIVDATIQSAKIGDAQITTAKIADANITSAKIGLAEVKNANIENLAVTAAKIQDATITNAKIANATIDNAKIANVAADKITAGVINLTSTGYLGTPYGGIRIGYLRTIGGTPIYGLQAGPGHGLMLDDGVHGYARMWVDDSGNRPLVIDTTANDRIFFKAASGNDILRLYGNNAISGGFVDVQTSFRIGTNEPSSPSNGEMYYDPSPSGMGAGGRLMIYNGFSWHGVAWYDDI</sequence>
<dbReference type="PANTHER" id="PTHR37320">
    <property type="entry name" value="AG-1 BLOOD STAGE MEMBRANE PROTEIN HOMOLOGUE"/>
    <property type="match status" value="1"/>
</dbReference>